<gene>
    <name evidence="1" type="ORF">ENG63_09035</name>
</gene>
<proteinExistence type="predicted"/>
<dbReference type="Proteomes" id="UP000886289">
    <property type="component" value="Unassembled WGS sequence"/>
</dbReference>
<name>A0A7C0U3J5_DESA2</name>
<reference evidence="1" key="1">
    <citation type="journal article" date="2020" name="mSystems">
        <title>Genome- and Community-Level Interaction Insights into Carbon Utilization and Element Cycling Functions of Hydrothermarchaeota in Hydrothermal Sediment.</title>
        <authorList>
            <person name="Zhou Z."/>
            <person name="Liu Y."/>
            <person name="Xu W."/>
            <person name="Pan J."/>
            <person name="Luo Z.H."/>
            <person name="Li M."/>
        </authorList>
    </citation>
    <scope>NUCLEOTIDE SEQUENCE [LARGE SCALE GENOMIC DNA]</scope>
    <source>
        <strain evidence="1">HyVt-233</strain>
    </source>
</reference>
<sequence length="89" mass="10409">MPLLDEKLNIDEFKKLEQIVYAILDNFPEEVERITQAIKETILSYFEDPSDKLLLAGFIQDIIACYFGDKLTEDFIEILGEEIKEENLH</sequence>
<accession>A0A7C0U3J5</accession>
<protein>
    <submittedName>
        <fullName evidence="1">Uncharacterized protein</fullName>
    </submittedName>
</protein>
<organism evidence="1">
    <name type="scientific">Desulfofervidus auxilii</name>
    <dbReference type="NCBI Taxonomy" id="1621989"/>
    <lineage>
        <taxon>Bacteria</taxon>
        <taxon>Pseudomonadati</taxon>
        <taxon>Thermodesulfobacteriota</taxon>
        <taxon>Candidatus Desulfofervidia</taxon>
        <taxon>Candidatus Desulfofervidales</taxon>
        <taxon>Candidatus Desulfofervidaceae</taxon>
        <taxon>Candidatus Desulfofervidus</taxon>
    </lineage>
</organism>
<evidence type="ECO:0000313" key="1">
    <source>
        <dbReference type="EMBL" id="HDD44984.1"/>
    </source>
</evidence>
<dbReference type="AlphaFoldDB" id="A0A7C0U3J5"/>
<dbReference type="EMBL" id="DRBS01000333">
    <property type="protein sequence ID" value="HDD44984.1"/>
    <property type="molecule type" value="Genomic_DNA"/>
</dbReference>
<comment type="caution">
    <text evidence="1">The sequence shown here is derived from an EMBL/GenBank/DDBJ whole genome shotgun (WGS) entry which is preliminary data.</text>
</comment>